<dbReference type="Pfam" id="PF16927">
    <property type="entry name" value="HisKA_7TM"/>
    <property type="match status" value="1"/>
</dbReference>
<dbReference type="GO" id="GO:0052621">
    <property type="term" value="F:diguanylate cyclase activity"/>
    <property type="evidence" value="ECO:0007669"/>
    <property type="project" value="TreeGrafter"/>
</dbReference>
<dbReference type="Pfam" id="PF00990">
    <property type="entry name" value="GGDEF"/>
    <property type="match status" value="1"/>
</dbReference>
<dbReference type="CDD" id="cd00130">
    <property type="entry name" value="PAS"/>
    <property type="match status" value="1"/>
</dbReference>
<dbReference type="PROSITE" id="PS50113">
    <property type="entry name" value="PAC"/>
    <property type="match status" value="1"/>
</dbReference>
<dbReference type="InterPro" id="IPR000700">
    <property type="entry name" value="PAS-assoc_C"/>
</dbReference>
<sequence>MTTALVVAFGVAAVTAATVAVSGLRSSRAGSAILPIVAFMGAGVALINALSAVQLLVPDRTTVWVVGSVQAVVSPLVMASVSCMALALSDRAWRLSRRTALLLAEPVLILGAVVTDPWLHLHFTGVEPTGWNGMLLTVPGPTFWLNAFYIQALIVGTVARVVVLIRRSTSAGQRRISLLVLGTYVPCTVIALVTPALPVTLIDLIPLGQAICMVYIQLVLAGGLPQFIPIAHRHIFATMSDGVMVIDRETRIIEVNPAARRIYHRLVPGLPADVTGLPVDAGIPLRLDELRATEQTVNGPRDTGIDLHVQITPLHDRRGRCLGWALVARDITELNLRRRQAERAASELREQLATIEALRADLAEQATRDVLTGLHNRRYLMDRLREAPPASLALLDLDHFKQINDMYGHAVGDTVLAAFARLLEAGAGPHAVVARYGGEEFVVAFTGADAETARCRIDALREQVARIDTGLPLTVTLLGRHRRCGGRLRRGPPAPGRRRPVRGQALRPQPGGTGGGSPHGGNVLTKAGPRRGRSSIDR</sequence>
<dbReference type="PROSITE" id="PS50887">
    <property type="entry name" value="GGDEF"/>
    <property type="match status" value="1"/>
</dbReference>
<dbReference type="GO" id="GO:1902201">
    <property type="term" value="P:negative regulation of bacterial-type flagellum-dependent cell motility"/>
    <property type="evidence" value="ECO:0007669"/>
    <property type="project" value="TreeGrafter"/>
</dbReference>
<feature type="compositionally biased region" description="Basic residues" evidence="2">
    <location>
        <begin position="484"/>
        <end position="501"/>
    </location>
</feature>
<evidence type="ECO:0000256" key="3">
    <source>
        <dbReference type="SAM" id="Phobius"/>
    </source>
</evidence>
<name>A0A2T0SIZ3_9ACTN</name>
<dbReference type="GO" id="GO:0043709">
    <property type="term" value="P:cell adhesion involved in single-species biofilm formation"/>
    <property type="evidence" value="ECO:0007669"/>
    <property type="project" value="TreeGrafter"/>
</dbReference>
<feature type="transmembrane region" description="Helical" evidence="3">
    <location>
        <begin position="36"/>
        <end position="57"/>
    </location>
</feature>
<proteinExistence type="predicted"/>
<dbReference type="InterPro" id="IPR035965">
    <property type="entry name" value="PAS-like_dom_sf"/>
</dbReference>
<keyword evidence="3" id="KW-1133">Transmembrane helix</keyword>
<dbReference type="GO" id="GO:0005886">
    <property type="term" value="C:plasma membrane"/>
    <property type="evidence" value="ECO:0007669"/>
    <property type="project" value="TreeGrafter"/>
</dbReference>
<feature type="transmembrane region" description="Helical" evidence="3">
    <location>
        <begin position="63"/>
        <end position="88"/>
    </location>
</feature>
<dbReference type="InterPro" id="IPR031621">
    <property type="entry name" value="HisKA_7TM"/>
</dbReference>
<evidence type="ECO:0000259" key="5">
    <source>
        <dbReference type="PROSITE" id="PS50887"/>
    </source>
</evidence>
<dbReference type="PANTHER" id="PTHR45138:SF9">
    <property type="entry name" value="DIGUANYLATE CYCLASE DGCM-RELATED"/>
    <property type="match status" value="1"/>
</dbReference>
<feature type="transmembrane region" description="Helical" evidence="3">
    <location>
        <begin position="143"/>
        <end position="165"/>
    </location>
</feature>
<gene>
    <name evidence="6" type="ORF">CLV70_101549</name>
</gene>
<dbReference type="AlphaFoldDB" id="A0A2T0SIZ3"/>
<feature type="domain" description="GGDEF" evidence="5">
    <location>
        <begin position="388"/>
        <end position="510"/>
    </location>
</feature>
<dbReference type="SMART" id="SM00267">
    <property type="entry name" value="GGDEF"/>
    <property type="match status" value="1"/>
</dbReference>
<keyword evidence="3" id="KW-0812">Transmembrane</keyword>
<evidence type="ECO:0000259" key="4">
    <source>
        <dbReference type="PROSITE" id="PS50113"/>
    </source>
</evidence>
<dbReference type="SUPFAM" id="SSF55073">
    <property type="entry name" value="Nucleotide cyclase"/>
    <property type="match status" value="1"/>
</dbReference>
<dbReference type="RefSeq" id="WP_158277684.1">
    <property type="nucleotide sequence ID" value="NZ_PVZG01000001.1"/>
</dbReference>
<dbReference type="OrthoDB" id="23692at2"/>
<evidence type="ECO:0000256" key="2">
    <source>
        <dbReference type="SAM" id="MobiDB-lite"/>
    </source>
</evidence>
<accession>A0A2T0SIZ3</accession>
<dbReference type="InterPro" id="IPR050469">
    <property type="entry name" value="Diguanylate_Cyclase"/>
</dbReference>
<protein>
    <submittedName>
        <fullName evidence="6">Diguanylate cyclase (GGDEF)-like protein</fullName>
    </submittedName>
</protein>
<dbReference type="NCBIfam" id="TIGR00254">
    <property type="entry name" value="GGDEF"/>
    <property type="match status" value="1"/>
</dbReference>
<reference evidence="6 7" key="1">
    <citation type="submission" date="2018-03" db="EMBL/GenBank/DDBJ databases">
        <title>Genomic Encyclopedia of Archaeal and Bacterial Type Strains, Phase II (KMG-II): from individual species to whole genera.</title>
        <authorList>
            <person name="Goeker M."/>
        </authorList>
    </citation>
    <scope>NUCLEOTIDE SEQUENCE [LARGE SCALE GENOMIC DNA]</scope>
    <source>
        <strain evidence="6 7">DSM 45348</strain>
    </source>
</reference>
<keyword evidence="7" id="KW-1185">Reference proteome</keyword>
<dbReference type="Proteomes" id="UP000239209">
    <property type="component" value="Unassembled WGS sequence"/>
</dbReference>
<keyword evidence="1" id="KW-0175">Coiled coil</keyword>
<evidence type="ECO:0000313" key="7">
    <source>
        <dbReference type="Proteomes" id="UP000239209"/>
    </source>
</evidence>
<dbReference type="EMBL" id="PVZG01000001">
    <property type="protein sequence ID" value="PRY33387.1"/>
    <property type="molecule type" value="Genomic_DNA"/>
</dbReference>
<feature type="transmembrane region" description="Helical" evidence="3">
    <location>
        <begin position="100"/>
        <end position="123"/>
    </location>
</feature>
<keyword evidence="3" id="KW-0472">Membrane</keyword>
<feature type="domain" description="PAC" evidence="4">
    <location>
        <begin position="291"/>
        <end position="343"/>
    </location>
</feature>
<feature type="transmembrane region" description="Helical" evidence="3">
    <location>
        <begin position="177"/>
        <end position="198"/>
    </location>
</feature>
<evidence type="ECO:0000256" key="1">
    <source>
        <dbReference type="SAM" id="Coils"/>
    </source>
</evidence>
<dbReference type="InterPro" id="IPR000160">
    <property type="entry name" value="GGDEF_dom"/>
</dbReference>
<dbReference type="InterPro" id="IPR043128">
    <property type="entry name" value="Rev_trsase/Diguanyl_cyclase"/>
</dbReference>
<evidence type="ECO:0000313" key="6">
    <source>
        <dbReference type="EMBL" id="PRY33387.1"/>
    </source>
</evidence>
<dbReference type="SUPFAM" id="SSF55785">
    <property type="entry name" value="PYP-like sensor domain (PAS domain)"/>
    <property type="match status" value="1"/>
</dbReference>
<dbReference type="InterPro" id="IPR000014">
    <property type="entry name" value="PAS"/>
</dbReference>
<feature type="compositionally biased region" description="Basic residues" evidence="2">
    <location>
        <begin position="528"/>
        <end position="538"/>
    </location>
</feature>
<dbReference type="CDD" id="cd01949">
    <property type="entry name" value="GGDEF"/>
    <property type="match status" value="1"/>
</dbReference>
<dbReference type="PANTHER" id="PTHR45138">
    <property type="entry name" value="REGULATORY COMPONENTS OF SENSORY TRANSDUCTION SYSTEM"/>
    <property type="match status" value="1"/>
</dbReference>
<dbReference type="InterPro" id="IPR029787">
    <property type="entry name" value="Nucleotide_cyclase"/>
</dbReference>
<dbReference type="Pfam" id="PF13188">
    <property type="entry name" value="PAS_8"/>
    <property type="match status" value="1"/>
</dbReference>
<organism evidence="6 7">
    <name type="scientific">Pseudosporangium ferrugineum</name>
    <dbReference type="NCBI Taxonomy" id="439699"/>
    <lineage>
        <taxon>Bacteria</taxon>
        <taxon>Bacillati</taxon>
        <taxon>Actinomycetota</taxon>
        <taxon>Actinomycetes</taxon>
        <taxon>Micromonosporales</taxon>
        <taxon>Micromonosporaceae</taxon>
        <taxon>Pseudosporangium</taxon>
    </lineage>
</organism>
<dbReference type="Gene3D" id="3.30.450.20">
    <property type="entry name" value="PAS domain"/>
    <property type="match status" value="1"/>
</dbReference>
<feature type="region of interest" description="Disordered" evidence="2">
    <location>
        <begin position="484"/>
        <end position="538"/>
    </location>
</feature>
<feature type="transmembrane region" description="Helical" evidence="3">
    <location>
        <begin position="6"/>
        <end position="24"/>
    </location>
</feature>
<feature type="coiled-coil region" evidence="1">
    <location>
        <begin position="331"/>
        <end position="368"/>
    </location>
</feature>
<comment type="caution">
    <text evidence="6">The sequence shown here is derived from an EMBL/GenBank/DDBJ whole genome shotgun (WGS) entry which is preliminary data.</text>
</comment>
<dbReference type="Gene3D" id="3.30.70.270">
    <property type="match status" value="1"/>
</dbReference>